<comment type="caution">
    <text evidence="2">The sequence shown here is derived from an EMBL/GenBank/DDBJ whole genome shotgun (WGS) entry which is preliminary data.</text>
</comment>
<protein>
    <submittedName>
        <fullName evidence="2">Uncharacterized protein</fullName>
    </submittedName>
</protein>
<evidence type="ECO:0000313" key="2">
    <source>
        <dbReference type="EMBL" id="KAF9598225.1"/>
    </source>
</evidence>
<keyword evidence="3" id="KW-1185">Reference proteome</keyword>
<sequence length="96" mass="10853">MEAAGRQLLPSHHPLFLPKAHLRNSPSSSSSVTMLHEQATPAVTSVPTASITRNFPSSVLLQEQRDEFRPLLHFKDDKMSQVLLFILSVHLRLRRT</sequence>
<organism evidence="2 3">
    <name type="scientific">Coptis chinensis</name>
    <dbReference type="NCBI Taxonomy" id="261450"/>
    <lineage>
        <taxon>Eukaryota</taxon>
        <taxon>Viridiplantae</taxon>
        <taxon>Streptophyta</taxon>
        <taxon>Embryophyta</taxon>
        <taxon>Tracheophyta</taxon>
        <taxon>Spermatophyta</taxon>
        <taxon>Magnoliopsida</taxon>
        <taxon>Ranunculales</taxon>
        <taxon>Ranunculaceae</taxon>
        <taxon>Coptidoideae</taxon>
        <taxon>Coptis</taxon>
    </lineage>
</organism>
<feature type="region of interest" description="Disordered" evidence="1">
    <location>
        <begin position="17"/>
        <end position="45"/>
    </location>
</feature>
<dbReference type="OrthoDB" id="206108at2759"/>
<dbReference type="AlphaFoldDB" id="A0A835LKH6"/>
<accession>A0A835LKH6</accession>
<name>A0A835LKH6_9MAGN</name>
<gene>
    <name evidence="2" type="ORF">IFM89_025926</name>
</gene>
<evidence type="ECO:0000313" key="3">
    <source>
        <dbReference type="Proteomes" id="UP000631114"/>
    </source>
</evidence>
<dbReference type="EMBL" id="JADFTS010000007">
    <property type="protein sequence ID" value="KAF9598225.1"/>
    <property type="molecule type" value="Genomic_DNA"/>
</dbReference>
<proteinExistence type="predicted"/>
<feature type="compositionally biased region" description="Polar residues" evidence="1">
    <location>
        <begin position="24"/>
        <end position="33"/>
    </location>
</feature>
<evidence type="ECO:0000256" key="1">
    <source>
        <dbReference type="SAM" id="MobiDB-lite"/>
    </source>
</evidence>
<reference evidence="2 3" key="1">
    <citation type="submission" date="2020-10" db="EMBL/GenBank/DDBJ databases">
        <title>The Coptis chinensis genome and diversification of protoberbering-type alkaloids.</title>
        <authorList>
            <person name="Wang B."/>
            <person name="Shu S."/>
            <person name="Song C."/>
            <person name="Liu Y."/>
        </authorList>
    </citation>
    <scope>NUCLEOTIDE SEQUENCE [LARGE SCALE GENOMIC DNA]</scope>
    <source>
        <strain evidence="2">HL-2020</strain>
        <tissue evidence="2">Leaf</tissue>
    </source>
</reference>
<dbReference type="Proteomes" id="UP000631114">
    <property type="component" value="Unassembled WGS sequence"/>
</dbReference>